<protein>
    <recommendedName>
        <fullName evidence="5">Spondin-like TSP1 domain-containing protein</fullName>
    </recommendedName>
</protein>
<proteinExistence type="predicted"/>
<feature type="domain" description="Spondin-like TSP1" evidence="5">
    <location>
        <begin position="1106"/>
        <end position="1158"/>
    </location>
</feature>
<feature type="domain" description="Spondin-like TSP1" evidence="5">
    <location>
        <begin position="1046"/>
        <end position="1098"/>
    </location>
</feature>
<dbReference type="InterPro" id="IPR036383">
    <property type="entry name" value="TSP1_rpt_sf"/>
</dbReference>
<sequence>DCRGQNTCDALCTGDQSQVQRCPELPECPTVLDQCNGKGGSGPVNCSFGDWSEWSPPSDCSGLCARTRAIQTPNRCGGFPCEGALEERASAARTRACPTPRRTDCVVGDWGSWGECGETKEFQRERHREIVEPAARGGADCSGQILETEVCGNGTKESLDCLVSSWMAWTPCTRKCGGGERQRQRTILRHSENGGRPCSASLSEMEPCSTQACSGVKEAANCTLAEWSEWGRCSAEFRQRTRSRRVATPAVGDGLPCEGHLSQTEGCEPEVDTSSDDCRLPRAANIPRRTCGGGQTIRQRLVEKPAAERGKPCVGGLLEIPPDGNRETTSCNQQPCELGSVPCRVSQWSEWSTCSATCGTGGRQEPRSLSPDPLGRPPVGRGGLGCNLSLAEDRGCGDALPPCPAADCAWGGWSPWSLCTATCGGGQRSRAREEATVGGKPCAKPHHSAVIEACGTGPCEAAGRSRTGPCLRRASRPHCGSRRELFTEGRGAAGGRRQKYSRAVVTNCTDGEWADWGPWSKCAKSCRGGYRSRAREVATEASECGEPATGPASEFESCNGDVRCVGDVDCELSDWGAWGECVGDASCHGTRKRSREIKVHREGDGAFCGRGASEPSEALEQVAPCVPDGLSYCEDLVEADCEFDDWSEWYQCPVSCGGGQTVRTRQIVRPLSPPAPDARRLGQGRGGQGGDWTALPGGRGCNGTTRTTKACNEQPCGERVDCKYGDWSDWGNCSQCGGQRFRHRTIAQAPANGGAECQLEHTYETGKCPRSCEDDAGKQYFCVWSDWEEWGSCTKTCGAGFRPRRKWLNLTDVKPKDPLAVASFKKECTGSLIDLDECKGNPDCESTCSPQHCILGDWSEWSEPGCDGICTRSRDIATQNNQCGRPCEGTLTETRPCDSTCQSRDCVLSEWSGWGECPSGVGQKFNYRAILTAPTLEGKGCKGALNLTGSCQTGPHATVHCEFSTWEDWSGCDRACGGGQSARKRHVASKAENGGMACAGGLAEVRPCGRGACAAGEVTREAEAGGRPCKGMLRETRTCSDTSRNCLFSTWSTWSFCSASCGGGMHSRSRSIEVHARGDGLQCDGALMETGRCGMASCSNDTSRDCKLGHWSEWGECSRTCGEGSKVRVRNITEPATEGTAGCRGDLQQAAPCQGPPCEKAVDCKWGVWSEWSDCARVAGTLGFTLGERSAAAATGAKGCACVSPLAGDGQSASSSSSYSSSSM</sequence>
<evidence type="ECO:0000256" key="3">
    <source>
        <dbReference type="ARBA" id="ARBA00023180"/>
    </source>
</evidence>
<feature type="non-terminal residue" evidence="6">
    <location>
        <position position="1"/>
    </location>
</feature>
<dbReference type="InterPro" id="IPR000884">
    <property type="entry name" value="TSP1_rpt"/>
</dbReference>
<evidence type="ECO:0000256" key="2">
    <source>
        <dbReference type="ARBA" id="ARBA00023157"/>
    </source>
</evidence>
<keyword evidence="2" id="KW-1015">Disulfide bond</keyword>
<organism evidence="6 7">
    <name type="scientific">Prorocentrum cordatum</name>
    <dbReference type="NCBI Taxonomy" id="2364126"/>
    <lineage>
        <taxon>Eukaryota</taxon>
        <taxon>Sar</taxon>
        <taxon>Alveolata</taxon>
        <taxon>Dinophyceae</taxon>
        <taxon>Prorocentrales</taxon>
        <taxon>Prorocentraceae</taxon>
        <taxon>Prorocentrum</taxon>
    </lineage>
</organism>
<dbReference type="Pfam" id="PF19028">
    <property type="entry name" value="TSP1_spondin"/>
    <property type="match status" value="4"/>
</dbReference>
<gene>
    <name evidence="6" type="ORF">PCOR1329_LOCUS80101</name>
</gene>
<evidence type="ECO:0000256" key="1">
    <source>
        <dbReference type="ARBA" id="ARBA00022729"/>
    </source>
</evidence>
<evidence type="ECO:0000256" key="4">
    <source>
        <dbReference type="SAM" id="MobiDB-lite"/>
    </source>
</evidence>
<dbReference type="InterPro" id="IPR044004">
    <property type="entry name" value="TSP1_spondin_dom"/>
</dbReference>
<accession>A0ABN9XV35</accession>
<dbReference type="Gene3D" id="2.20.100.10">
    <property type="entry name" value="Thrombospondin type-1 (TSP1) repeat"/>
    <property type="match status" value="14"/>
</dbReference>
<evidence type="ECO:0000313" key="7">
    <source>
        <dbReference type="Proteomes" id="UP001189429"/>
    </source>
</evidence>
<dbReference type="PANTHER" id="PTHR11311">
    <property type="entry name" value="SPONDIN"/>
    <property type="match status" value="1"/>
</dbReference>
<dbReference type="Pfam" id="PF00090">
    <property type="entry name" value="TSP_1"/>
    <property type="match status" value="9"/>
</dbReference>
<keyword evidence="1" id="KW-0732">Signal</keyword>
<feature type="domain" description="Spondin-like TSP1" evidence="5">
    <location>
        <begin position="961"/>
        <end position="1013"/>
    </location>
</feature>
<dbReference type="SMART" id="SM00209">
    <property type="entry name" value="TSP1"/>
    <property type="match status" value="17"/>
</dbReference>
<dbReference type="PANTHER" id="PTHR11311:SF15">
    <property type="entry name" value="SPONDIN-2"/>
    <property type="match status" value="1"/>
</dbReference>
<keyword evidence="7" id="KW-1185">Reference proteome</keyword>
<dbReference type="SUPFAM" id="SSF82895">
    <property type="entry name" value="TSP-1 type 1 repeat"/>
    <property type="match status" value="12"/>
</dbReference>
<comment type="caution">
    <text evidence="6">The sequence shown here is derived from an EMBL/GenBank/DDBJ whole genome shotgun (WGS) entry which is preliminary data.</text>
</comment>
<keyword evidence="3" id="KW-0325">Glycoprotein</keyword>
<feature type="domain" description="Spondin-like TSP1" evidence="5">
    <location>
        <begin position="161"/>
        <end position="213"/>
    </location>
</feature>
<reference evidence="6" key="1">
    <citation type="submission" date="2023-10" db="EMBL/GenBank/DDBJ databases">
        <authorList>
            <person name="Chen Y."/>
            <person name="Shah S."/>
            <person name="Dougan E. K."/>
            <person name="Thang M."/>
            <person name="Chan C."/>
        </authorList>
    </citation>
    <scope>NUCLEOTIDE SEQUENCE [LARGE SCALE GENOMIC DNA]</scope>
</reference>
<dbReference type="EMBL" id="CAUYUJ010021316">
    <property type="protein sequence ID" value="CAK0903925.1"/>
    <property type="molecule type" value="Genomic_DNA"/>
</dbReference>
<evidence type="ECO:0000259" key="5">
    <source>
        <dbReference type="Pfam" id="PF19028"/>
    </source>
</evidence>
<name>A0ABN9XV35_9DINO</name>
<dbReference type="PROSITE" id="PS50092">
    <property type="entry name" value="TSP1"/>
    <property type="match status" value="15"/>
</dbReference>
<dbReference type="Proteomes" id="UP001189429">
    <property type="component" value="Unassembled WGS sequence"/>
</dbReference>
<feature type="region of interest" description="Disordered" evidence="4">
    <location>
        <begin position="670"/>
        <end position="697"/>
    </location>
</feature>
<evidence type="ECO:0000313" key="6">
    <source>
        <dbReference type="EMBL" id="CAK0903925.1"/>
    </source>
</evidence>
<dbReference type="InterPro" id="IPR051418">
    <property type="entry name" value="Spondin/Thrombospondin_T1"/>
</dbReference>